<dbReference type="EMBL" id="RIBS01000002">
    <property type="protein sequence ID" value="RNF85294.1"/>
    <property type="molecule type" value="Genomic_DNA"/>
</dbReference>
<sequence length="429" mass="44191">MALPPPSPQWLKRSRRRLTTRRFTGHENIDGLGVIHMNGRIYDPDLGRFLQPDPVIQAPNSAQSWNAYTYVFNNPLRYTDPTGMIGIEERQWAGAAVAIVMTAIYPGSAQLWYSMLTGMVAGWVSTGSMQGAITGAISAGLFAGIGSYFDSARWANAPSGSGAFGSGLTWGGYGAKTLSHGVAGGVMSTMQGGKFGHGFASAGVAQAFSPMINNIGNNAPSYAPARIAAAIILGGTASLLSGGKFASGAVTAAFSRAFNDETHPEGGTWTGADRALAELKRIAETVTSPELSDFRDASVRFCGGVKAAGCIRVGFEGGKPAFDAVGGAGVATGLQLEMQTDWGGVPEGAAGGPRGWVGVEFSASATVLGVGTGYRATGLMTTQGALVDEGVIPLRWKPGSVVSRIGSVIAGGRVGGVFPYQAIDVTEQP</sequence>
<reference evidence="1 2" key="1">
    <citation type="submission" date="2018-11" db="EMBL/GenBank/DDBJ databases">
        <title>Lysobacter cryohumiis sp. nov., isolated from soil in the Tianshan Mountains, Xinjiang, China.</title>
        <authorList>
            <person name="Luo Y."/>
            <person name="Sheng H."/>
        </authorList>
    </citation>
    <scope>NUCLEOTIDE SEQUENCE [LARGE SCALE GENOMIC DNA]</scope>
    <source>
        <strain evidence="1 2">ZS60</strain>
    </source>
</reference>
<comment type="caution">
    <text evidence="1">The sequence shown here is derived from an EMBL/GenBank/DDBJ whole genome shotgun (WGS) entry which is preliminary data.</text>
</comment>
<evidence type="ECO:0000313" key="2">
    <source>
        <dbReference type="Proteomes" id="UP000267049"/>
    </source>
</evidence>
<dbReference type="PANTHER" id="PTHR32305:SF15">
    <property type="entry name" value="PROTEIN RHSA-RELATED"/>
    <property type="match status" value="1"/>
</dbReference>
<evidence type="ECO:0000313" key="1">
    <source>
        <dbReference type="EMBL" id="RNF85294.1"/>
    </source>
</evidence>
<gene>
    <name evidence="1" type="ORF">EER27_05895</name>
</gene>
<dbReference type="AlphaFoldDB" id="A0A3M8T1C3"/>
<protein>
    <recommendedName>
        <fullName evidence="3">RHS repeat-associated core domain-containing protein</fullName>
    </recommendedName>
</protein>
<keyword evidence="2" id="KW-1185">Reference proteome</keyword>
<dbReference type="Proteomes" id="UP000267049">
    <property type="component" value="Unassembled WGS sequence"/>
</dbReference>
<name>A0A3M8T1C3_9GAMM</name>
<dbReference type="Gene3D" id="2.180.10.10">
    <property type="entry name" value="RHS repeat-associated core"/>
    <property type="match status" value="1"/>
</dbReference>
<dbReference type="NCBIfam" id="TIGR03696">
    <property type="entry name" value="Rhs_assc_core"/>
    <property type="match status" value="1"/>
</dbReference>
<evidence type="ECO:0008006" key="3">
    <source>
        <dbReference type="Google" id="ProtNLM"/>
    </source>
</evidence>
<dbReference type="InterPro" id="IPR022385">
    <property type="entry name" value="Rhs_assc_core"/>
</dbReference>
<dbReference type="InterPro" id="IPR050708">
    <property type="entry name" value="T6SS_VgrG/RHS"/>
</dbReference>
<dbReference type="PANTHER" id="PTHR32305">
    <property type="match status" value="1"/>
</dbReference>
<dbReference type="RefSeq" id="WP_123087284.1">
    <property type="nucleotide sequence ID" value="NZ_RIBS01000002.1"/>
</dbReference>
<organism evidence="1 2">
    <name type="scientific">Montanilutibacter psychrotolerans</name>
    <dbReference type="NCBI Taxonomy" id="1327343"/>
    <lineage>
        <taxon>Bacteria</taxon>
        <taxon>Pseudomonadati</taxon>
        <taxon>Pseudomonadota</taxon>
        <taxon>Gammaproteobacteria</taxon>
        <taxon>Lysobacterales</taxon>
        <taxon>Lysobacteraceae</taxon>
        <taxon>Montanilutibacter</taxon>
    </lineage>
</organism>
<proteinExistence type="predicted"/>
<dbReference type="OrthoDB" id="6028509at2"/>
<accession>A0A3M8T1C3</accession>